<keyword evidence="6" id="KW-0418">Kinase</keyword>
<keyword evidence="4" id="KW-0732">Signal</keyword>
<keyword evidence="2" id="KW-0175">Coiled coil</keyword>
<keyword evidence="3" id="KW-0812">Transmembrane</keyword>
<dbReference type="InterPro" id="IPR052016">
    <property type="entry name" value="Bact_Sigma-Reg"/>
</dbReference>
<feature type="signal peptide" evidence="4">
    <location>
        <begin position="1"/>
        <end position="22"/>
    </location>
</feature>
<feature type="transmembrane region" description="Helical" evidence="3">
    <location>
        <begin position="218"/>
        <end position="243"/>
    </location>
</feature>
<feature type="chain" id="PRO_5002642454" evidence="4">
    <location>
        <begin position="23"/>
        <end position="721"/>
    </location>
</feature>
<dbReference type="Gene3D" id="3.60.40.10">
    <property type="entry name" value="PPM-type phosphatase domain"/>
    <property type="match status" value="1"/>
</dbReference>
<keyword evidence="1" id="KW-0378">Hydrolase</keyword>
<evidence type="ECO:0000313" key="6">
    <source>
        <dbReference type="EMBL" id="EAY25924.1"/>
    </source>
</evidence>
<dbReference type="InterPro" id="IPR036457">
    <property type="entry name" value="PPM-type-like_dom_sf"/>
</dbReference>
<dbReference type="eggNOG" id="COG2208">
    <property type="taxonomic scope" value="Bacteria"/>
</dbReference>
<keyword evidence="6" id="KW-0808">Transferase</keyword>
<dbReference type="SMART" id="SM00331">
    <property type="entry name" value="PP2C_SIG"/>
    <property type="match status" value="1"/>
</dbReference>
<reference evidence="6 7" key="1">
    <citation type="submission" date="2007-01" db="EMBL/GenBank/DDBJ databases">
        <authorList>
            <person name="Haygood M."/>
            <person name="Podell S."/>
            <person name="Anderson C."/>
            <person name="Hopkinson B."/>
            <person name="Roe K."/>
            <person name="Barbeau K."/>
            <person name="Gaasterland T."/>
            <person name="Ferriera S."/>
            <person name="Johnson J."/>
            <person name="Kravitz S."/>
            <person name="Beeson K."/>
            <person name="Sutton G."/>
            <person name="Rogers Y.-H."/>
            <person name="Friedman R."/>
            <person name="Frazier M."/>
            <person name="Venter J.C."/>
        </authorList>
    </citation>
    <scope>NUCLEOTIDE SEQUENCE [LARGE SCALE GENOMIC DNA]</scope>
    <source>
        <strain evidence="6 7">ATCC 23134</strain>
    </source>
</reference>
<feature type="transmembrane region" description="Helical" evidence="3">
    <location>
        <begin position="335"/>
        <end position="355"/>
    </location>
</feature>
<feature type="coiled-coil region" evidence="2">
    <location>
        <begin position="417"/>
        <end position="469"/>
    </location>
</feature>
<evidence type="ECO:0000256" key="3">
    <source>
        <dbReference type="SAM" id="Phobius"/>
    </source>
</evidence>
<dbReference type="AlphaFoldDB" id="A1ZUN8"/>
<accession>A1ZUN8</accession>
<feature type="transmembrane region" description="Helical" evidence="3">
    <location>
        <begin position="308"/>
        <end position="328"/>
    </location>
</feature>
<evidence type="ECO:0000256" key="2">
    <source>
        <dbReference type="SAM" id="Coils"/>
    </source>
</evidence>
<feature type="domain" description="PPM-type phosphatase" evidence="5">
    <location>
        <begin position="496"/>
        <end position="721"/>
    </location>
</feature>
<dbReference type="OrthoDB" id="9763484at2"/>
<dbReference type="Pfam" id="PF07695">
    <property type="entry name" value="7TMR-DISM_7TM"/>
    <property type="match status" value="1"/>
</dbReference>
<evidence type="ECO:0000259" key="5">
    <source>
        <dbReference type="SMART" id="SM00331"/>
    </source>
</evidence>
<sequence length="721" mass="82176">MIKHFFWAIILSVLSTHSIAQATHQPPVVYLPSGSDRLALTKDQIHWLEDKNNRLSLKDVLLPQYQNKFKSPPTLNFGFSSSTHWFKVCIGSHDSRPQKLILEVTSFIREVTFFYVNKKQSQPRWKAKKMGLFNGSFHQRKIYYPYPVLTLVASQKHACLYVRLKSTSVQFPVKIYTAHSFQNHTVIQGMINAFIYGMLAVMIVYNLFLFFVLGELVLLLYVVLEIFSTLLLLVASGHYLYVLPYATYWKLYNDSLFALVLVLSFLFAILFLETRRHSRWIHRIAVFMTIACSVLFILSLQYTVFSIVFPVALLSTLVGILLPGYLYLKGVVVARYYLVAWAFSIAGTLVNILYVTGITSPNLLVHLAPQAGVALEAVFFSFAIGDKINLIKREKYLTQKQLLKKIKENELLIATQNEALEKKVTERTKALKESNEEIMTQNEALLQAKEELETQQEVIEQQNQDLRISKKHIDQSIRAARNIQQAILPSEKKMKDILGNHFVLYLPKDIVSGDFYWIETINNKIFMAVADCTGHGVPGAFMSMISNTLLDHIIKVRQIYNPARILELLHRAIEHALDQKTSNDRNGMDIALCLIEKNSKKIIFAGAKRPIYYVSKHSPQQLQVLKGTPKSIGGIQRSDISFANQCLDLGAGGTIYLCSDGYIDQNNSLRKKIGSLRFQQLLLDAQTRGLPTQGHFLQQKLEEHTQGEKQRDDILVVGIQI</sequence>
<dbReference type="Proteomes" id="UP000004095">
    <property type="component" value="Unassembled WGS sequence"/>
</dbReference>
<keyword evidence="7" id="KW-1185">Reference proteome</keyword>
<feature type="transmembrane region" description="Helical" evidence="3">
    <location>
        <begin position="255"/>
        <end position="272"/>
    </location>
</feature>
<feature type="transmembrane region" description="Helical" evidence="3">
    <location>
        <begin position="367"/>
        <end position="385"/>
    </location>
</feature>
<dbReference type="GO" id="GO:0016301">
    <property type="term" value="F:kinase activity"/>
    <property type="evidence" value="ECO:0007669"/>
    <property type="project" value="UniProtKB-KW"/>
</dbReference>
<dbReference type="GO" id="GO:0016791">
    <property type="term" value="F:phosphatase activity"/>
    <property type="evidence" value="ECO:0007669"/>
    <property type="project" value="TreeGrafter"/>
</dbReference>
<feature type="transmembrane region" description="Helical" evidence="3">
    <location>
        <begin position="284"/>
        <end position="302"/>
    </location>
</feature>
<evidence type="ECO:0000313" key="7">
    <source>
        <dbReference type="Proteomes" id="UP000004095"/>
    </source>
</evidence>
<dbReference type="InterPro" id="IPR011622">
    <property type="entry name" value="7TMR_DISM_rcpt_extracell_dom2"/>
</dbReference>
<dbReference type="InterPro" id="IPR011623">
    <property type="entry name" value="7TMR_DISM_rcpt_extracell_dom1"/>
</dbReference>
<feature type="transmembrane region" description="Helical" evidence="3">
    <location>
        <begin position="193"/>
        <end position="213"/>
    </location>
</feature>
<keyword evidence="3" id="KW-0472">Membrane</keyword>
<dbReference type="PANTHER" id="PTHR43156:SF9">
    <property type="entry name" value="HAMP DOMAIN-CONTAINING PROTEIN"/>
    <property type="match status" value="1"/>
</dbReference>
<protein>
    <submittedName>
        <fullName evidence="6">Serine/threonine kinase with GAF domain</fullName>
    </submittedName>
</protein>
<dbReference type="PANTHER" id="PTHR43156">
    <property type="entry name" value="STAGE II SPORULATION PROTEIN E-RELATED"/>
    <property type="match status" value="1"/>
</dbReference>
<dbReference type="Pfam" id="PF07228">
    <property type="entry name" value="SpoIIE"/>
    <property type="match status" value="1"/>
</dbReference>
<proteinExistence type="predicted"/>
<evidence type="ECO:0000256" key="4">
    <source>
        <dbReference type="SAM" id="SignalP"/>
    </source>
</evidence>
<evidence type="ECO:0000256" key="1">
    <source>
        <dbReference type="ARBA" id="ARBA00022801"/>
    </source>
</evidence>
<dbReference type="EMBL" id="AAWS01000041">
    <property type="protein sequence ID" value="EAY25924.1"/>
    <property type="molecule type" value="Genomic_DNA"/>
</dbReference>
<dbReference type="Pfam" id="PF07696">
    <property type="entry name" value="7TMR-DISMED2"/>
    <property type="match status" value="1"/>
</dbReference>
<organism evidence="6 7">
    <name type="scientific">Microscilla marina ATCC 23134</name>
    <dbReference type="NCBI Taxonomy" id="313606"/>
    <lineage>
        <taxon>Bacteria</taxon>
        <taxon>Pseudomonadati</taxon>
        <taxon>Bacteroidota</taxon>
        <taxon>Cytophagia</taxon>
        <taxon>Cytophagales</taxon>
        <taxon>Microscillaceae</taxon>
        <taxon>Microscilla</taxon>
    </lineage>
</organism>
<gene>
    <name evidence="6" type="ORF">M23134_00878</name>
</gene>
<dbReference type="RefSeq" id="WP_002701929.1">
    <property type="nucleotide sequence ID" value="NZ_AAWS01000041.1"/>
</dbReference>
<dbReference type="Gene3D" id="2.60.40.2380">
    <property type="match status" value="1"/>
</dbReference>
<comment type="caution">
    <text evidence="6">The sequence shown here is derived from an EMBL/GenBank/DDBJ whole genome shotgun (WGS) entry which is preliminary data.</text>
</comment>
<name>A1ZUN8_MICM2</name>
<keyword evidence="3" id="KW-1133">Transmembrane helix</keyword>
<dbReference type="InterPro" id="IPR001932">
    <property type="entry name" value="PPM-type_phosphatase-like_dom"/>
</dbReference>